<keyword evidence="4 7" id="KW-0418">Kinase</keyword>
<evidence type="ECO:0000313" key="8">
    <source>
        <dbReference type="EMBL" id="WOJ92677.1"/>
    </source>
</evidence>
<comment type="cofactor">
    <cofactor evidence="7">
        <name>Mg(2+)</name>
        <dbReference type="ChEBI" id="CHEBI:18420"/>
    </cofactor>
    <text evidence="7">Binds 1 Mg(2+) ion per subunit.</text>
</comment>
<feature type="binding site" evidence="7">
    <location>
        <position position="40"/>
    </location>
    <ligand>
        <name>substrate</name>
    </ligand>
</feature>
<gene>
    <name evidence="7" type="primary">aroK</name>
    <name evidence="8" type="ORF">R0135_12900</name>
</gene>
<comment type="similarity">
    <text evidence="7">Belongs to the shikimate kinase family.</text>
</comment>
<dbReference type="Proteomes" id="UP001626537">
    <property type="component" value="Chromosome"/>
</dbReference>
<keyword evidence="6 7" id="KW-0057">Aromatic amino acid biosynthesis</keyword>
<comment type="catalytic activity">
    <reaction evidence="7">
        <text>shikimate + ATP = 3-phosphoshikimate + ADP + H(+)</text>
        <dbReference type="Rhea" id="RHEA:13121"/>
        <dbReference type="ChEBI" id="CHEBI:15378"/>
        <dbReference type="ChEBI" id="CHEBI:30616"/>
        <dbReference type="ChEBI" id="CHEBI:36208"/>
        <dbReference type="ChEBI" id="CHEBI:145989"/>
        <dbReference type="ChEBI" id="CHEBI:456216"/>
        <dbReference type="EC" id="2.7.1.71"/>
    </reaction>
</comment>
<feature type="binding site" evidence="7">
    <location>
        <position position="85"/>
    </location>
    <ligand>
        <name>substrate</name>
    </ligand>
</feature>
<keyword evidence="7" id="KW-0460">Magnesium</keyword>
<reference evidence="8 9" key="1">
    <citation type="submission" date="2023-10" db="EMBL/GenBank/DDBJ databases">
        <title>Two novel species belonging to the OM43/NOR5 clade.</title>
        <authorList>
            <person name="Park M."/>
        </authorList>
    </citation>
    <scope>NUCLEOTIDE SEQUENCE [LARGE SCALE GENOMIC DNA]</scope>
    <source>
        <strain evidence="8 9">IMCC43200</strain>
    </source>
</reference>
<keyword evidence="7" id="KW-0479">Metal-binding</keyword>
<dbReference type="PANTHER" id="PTHR21087">
    <property type="entry name" value="SHIKIMATE KINASE"/>
    <property type="match status" value="1"/>
</dbReference>
<keyword evidence="2 7" id="KW-0808">Transferase</keyword>
<evidence type="ECO:0000256" key="1">
    <source>
        <dbReference type="ARBA" id="ARBA00022605"/>
    </source>
</evidence>
<comment type="subcellular location">
    <subcellularLocation>
        <location evidence="7">Cytoplasm</location>
    </subcellularLocation>
</comment>
<keyword evidence="1 7" id="KW-0028">Amino-acid biosynthesis</keyword>
<evidence type="ECO:0000256" key="7">
    <source>
        <dbReference type="HAMAP-Rule" id="MF_00109"/>
    </source>
</evidence>
<dbReference type="InterPro" id="IPR031322">
    <property type="entry name" value="Shikimate/glucono_kinase"/>
</dbReference>
<dbReference type="Pfam" id="PF01202">
    <property type="entry name" value="SKI"/>
    <property type="match status" value="1"/>
</dbReference>
<evidence type="ECO:0000256" key="2">
    <source>
        <dbReference type="ARBA" id="ARBA00022679"/>
    </source>
</evidence>
<comment type="function">
    <text evidence="7">Catalyzes the specific phosphorylation of the 3-hydroxyl group of shikimic acid using ATP as a cosubstrate.</text>
</comment>
<dbReference type="InterPro" id="IPR000623">
    <property type="entry name" value="Shikimate_kinase/TSH1"/>
</dbReference>
<name>A0ABZ0HZL7_9GAMM</name>
<dbReference type="PRINTS" id="PR01100">
    <property type="entry name" value="SHIKIMTKNASE"/>
</dbReference>
<protein>
    <recommendedName>
        <fullName evidence="7">Shikimate kinase</fullName>
        <shortName evidence="7">SK</shortName>
        <ecNumber evidence="7">2.7.1.71</ecNumber>
    </recommendedName>
</protein>
<keyword evidence="5 7" id="KW-0067">ATP-binding</keyword>
<dbReference type="EMBL" id="CP136864">
    <property type="protein sequence ID" value="WOJ92677.1"/>
    <property type="molecule type" value="Genomic_DNA"/>
</dbReference>
<evidence type="ECO:0000313" key="9">
    <source>
        <dbReference type="Proteomes" id="UP001626537"/>
    </source>
</evidence>
<dbReference type="EC" id="2.7.1.71" evidence="7"/>
<evidence type="ECO:0000256" key="3">
    <source>
        <dbReference type="ARBA" id="ARBA00022741"/>
    </source>
</evidence>
<feature type="binding site" evidence="7">
    <location>
        <position position="140"/>
    </location>
    <ligand>
        <name>substrate</name>
    </ligand>
</feature>
<evidence type="ECO:0000256" key="6">
    <source>
        <dbReference type="ARBA" id="ARBA00023141"/>
    </source>
</evidence>
<comment type="caution">
    <text evidence="7">Lacks conserved residue(s) required for the propagation of feature annotation.</text>
</comment>
<dbReference type="Gene3D" id="3.40.50.300">
    <property type="entry name" value="P-loop containing nucleotide triphosphate hydrolases"/>
    <property type="match status" value="1"/>
</dbReference>
<dbReference type="GO" id="GO:0004765">
    <property type="term" value="F:shikimate kinase activity"/>
    <property type="evidence" value="ECO:0007669"/>
    <property type="project" value="UniProtKB-EC"/>
</dbReference>
<comment type="subunit">
    <text evidence="7">Monomer.</text>
</comment>
<dbReference type="PANTHER" id="PTHR21087:SF16">
    <property type="entry name" value="SHIKIMATE KINASE 1, CHLOROPLASTIC"/>
    <property type="match status" value="1"/>
</dbReference>
<sequence length="172" mass="18588">MSNIRTQFRTISLIGMPGVGKSTVGVILAKLIGLEFTDTDLSIQAREGRTLQDIVDSDGYLRLRSIEESVLLGEHIQGRVLATGGSVIYSEAIMDRLRAAGPVVYLRADVTTLKQRVSANPERGIASGADQSFEDIYNERTPLYDKFASHTVDAVAGSADAIAALIVQELYS</sequence>
<feature type="binding site" evidence="7">
    <location>
        <position position="22"/>
    </location>
    <ligand>
        <name>Mg(2+)</name>
        <dbReference type="ChEBI" id="CHEBI:18420"/>
    </ligand>
</feature>
<accession>A0ABZ0HZL7</accession>
<evidence type="ECO:0000256" key="5">
    <source>
        <dbReference type="ARBA" id="ARBA00022840"/>
    </source>
</evidence>
<proteinExistence type="inferred from homology"/>
<keyword evidence="3 7" id="KW-0547">Nucleotide-binding</keyword>
<feature type="binding site" evidence="7">
    <location>
        <begin position="18"/>
        <end position="23"/>
    </location>
    <ligand>
        <name>ATP</name>
        <dbReference type="ChEBI" id="CHEBI:30616"/>
    </ligand>
</feature>
<dbReference type="CDD" id="cd00464">
    <property type="entry name" value="SK"/>
    <property type="match status" value="1"/>
</dbReference>
<keyword evidence="9" id="KW-1185">Reference proteome</keyword>
<evidence type="ECO:0000256" key="4">
    <source>
        <dbReference type="ARBA" id="ARBA00022777"/>
    </source>
</evidence>
<dbReference type="HAMAP" id="MF_00109">
    <property type="entry name" value="Shikimate_kinase"/>
    <property type="match status" value="1"/>
</dbReference>
<feature type="binding site" evidence="7">
    <location>
        <position position="123"/>
    </location>
    <ligand>
        <name>ATP</name>
        <dbReference type="ChEBI" id="CHEBI:30616"/>
    </ligand>
</feature>
<dbReference type="RefSeq" id="WP_407347276.1">
    <property type="nucleotide sequence ID" value="NZ_CP136864.1"/>
</dbReference>
<dbReference type="SUPFAM" id="SSF52540">
    <property type="entry name" value="P-loop containing nucleoside triphosphate hydrolases"/>
    <property type="match status" value="1"/>
</dbReference>
<dbReference type="InterPro" id="IPR027417">
    <property type="entry name" value="P-loop_NTPase"/>
</dbReference>
<organism evidence="8 9">
    <name type="scientific">Congregibacter variabilis</name>
    <dbReference type="NCBI Taxonomy" id="3081200"/>
    <lineage>
        <taxon>Bacteria</taxon>
        <taxon>Pseudomonadati</taxon>
        <taxon>Pseudomonadota</taxon>
        <taxon>Gammaproteobacteria</taxon>
        <taxon>Cellvibrionales</taxon>
        <taxon>Halieaceae</taxon>
        <taxon>Congregibacter</taxon>
    </lineage>
</organism>
<comment type="pathway">
    <text evidence="7">Metabolic intermediate biosynthesis; chorismate biosynthesis; chorismate from D-erythrose 4-phosphate and phosphoenolpyruvate: step 5/7.</text>
</comment>
<feature type="binding site" evidence="7">
    <location>
        <position position="64"/>
    </location>
    <ligand>
        <name>substrate</name>
    </ligand>
</feature>
<keyword evidence="7" id="KW-0963">Cytoplasm</keyword>